<accession>A0A151JD96</accession>
<dbReference type="PANTHER" id="PTHR43690:SF17">
    <property type="entry name" value="PROTEIN YHJJ"/>
    <property type="match status" value="1"/>
</dbReference>
<comment type="similarity">
    <text evidence="2 8">Belongs to the peptidase M16 family.</text>
</comment>
<evidence type="ECO:0000256" key="4">
    <source>
        <dbReference type="ARBA" id="ARBA00022723"/>
    </source>
</evidence>
<gene>
    <name evidence="11" type="ORF">AUQ44_17515</name>
</gene>
<dbReference type="InterPro" id="IPR011249">
    <property type="entry name" value="Metalloenz_LuxS/M16"/>
</dbReference>
<dbReference type="AlphaFoldDB" id="A0A151JD96"/>
<dbReference type="EMBL" id="LOMK01000002">
    <property type="protein sequence ID" value="KYN23720.1"/>
    <property type="molecule type" value="Genomic_DNA"/>
</dbReference>
<sequence>MRSMLFIPVIPALLLAGCTLTESSLPLQPDSNWQVAILPNGMKYHLYPTDDSQVSLRLVINSGSFQETPQQQGYAHFIEHMAFNGSQHFAGNQVIELFEQAGGSFGADINAFTSYQQTTYKLDLADNKRLKDALTWMRDIGDGLEFDPNEVEKEKGVILGEWRRSRPEDKAFFYNLYNAMIDDTAYEQHDVLGSEASIQNASAMALQNYYQRWYQPQYSELIVTGNVDAAQLSEVIQQTFSSWQPSSTEPLPKQRDIPLVVEDRVLLSNTLESPSVHYVIDRGAASVQSRAQQWQNWSDEISAKLIQQRLYATLNDSAEPFLDVYATNEIINYSRVSFAGIFFAPEQRHEMNRLFTSTLASLRDHGVTQQELDTVLAEYHGWLDNLESDWSKHTPAYFADQRVFALEQNSINQSKADYQQSLSQFVASYDLSQTNQQLRDLLSSDPAFIMGLDRGDKIAQWVGATNAVRTAYQQAGIKPLNMEVKSNGLLQPKQDGRILSVADYPGGFKVFQLSNGVEVWFQQDKQAGDRAYVNFASAGGKAALDPSLFAAFDVGTAAAIQSGLGQFSGPELDRFLRSKDVALNPYLGLTHHGVEITAAKKHLAVAMQALYNTATEIKVEAKQLEAAKKSFVQNRESFIKSPFGRWMMSIASNFYQPQSRNQLLLPEDIKEVTAEQIYALHRELFHKNHGFKMVIVADLTSEQLTPLLRQYVASIELQDADPVDFSAKYRPDAKVYQSLNEGAEASSMHLVRMWNPQGEAKQGRAVFAEDMLQRISTSRVLKQLREEASLDYSPNVTSVALDNEAVSDWYFVSQLNPQDVEKMEAQLTTVLSQLANDITQQDVDTAAQQLSLALKDLDKDPKQRCWFYTRYLISGYGVDVLLDVDKTAHSITLQEIRRLAKHAFGPEAKRFTSVLNPKS</sequence>
<evidence type="ECO:0000256" key="2">
    <source>
        <dbReference type="ARBA" id="ARBA00007261"/>
    </source>
</evidence>
<evidence type="ECO:0000256" key="1">
    <source>
        <dbReference type="ARBA" id="ARBA00001947"/>
    </source>
</evidence>
<dbReference type="Proteomes" id="UP000075349">
    <property type="component" value="Unassembled WGS sequence"/>
</dbReference>
<evidence type="ECO:0000259" key="9">
    <source>
        <dbReference type="Pfam" id="PF00675"/>
    </source>
</evidence>
<evidence type="ECO:0000259" key="10">
    <source>
        <dbReference type="Pfam" id="PF05193"/>
    </source>
</evidence>
<reference evidence="12" key="1">
    <citation type="submission" date="2015-12" db="EMBL/GenBank/DDBJ databases">
        <authorList>
            <person name="Tarr C.L."/>
            <person name="Gladney L.M."/>
        </authorList>
    </citation>
    <scope>NUCLEOTIDE SEQUENCE [LARGE SCALE GENOMIC DNA]</scope>
    <source>
        <strain evidence="12">2756-81</strain>
    </source>
</reference>
<name>A0A151JD96_9VIBR</name>
<proteinExistence type="inferred from homology"/>
<evidence type="ECO:0000256" key="3">
    <source>
        <dbReference type="ARBA" id="ARBA00022670"/>
    </source>
</evidence>
<dbReference type="GO" id="GO:0004222">
    <property type="term" value="F:metalloendopeptidase activity"/>
    <property type="evidence" value="ECO:0007669"/>
    <property type="project" value="InterPro"/>
</dbReference>
<organism evidence="11 12">
    <name type="scientific">Vibrio cidicii</name>
    <dbReference type="NCBI Taxonomy" id="1763883"/>
    <lineage>
        <taxon>Bacteria</taxon>
        <taxon>Pseudomonadati</taxon>
        <taxon>Pseudomonadota</taxon>
        <taxon>Gammaproteobacteria</taxon>
        <taxon>Vibrionales</taxon>
        <taxon>Vibrionaceae</taxon>
        <taxon>Vibrio</taxon>
    </lineage>
</organism>
<evidence type="ECO:0000313" key="11">
    <source>
        <dbReference type="EMBL" id="KYN23720.1"/>
    </source>
</evidence>
<dbReference type="SUPFAM" id="SSF63411">
    <property type="entry name" value="LuxS/MPP-like metallohydrolase"/>
    <property type="match status" value="3"/>
</dbReference>
<dbReference type="InterPro" id="IPR011765">
    <property type="entry name" value="Pept_M16_N"/>
</dbReference>
<dbReference type="PROSITE" id="PS00143">
    <property type="entry name" value="INSULINASE"/>
    <property type="match status" value="1"/>
</dbReference>
<dbReference type="GO" id="GO:0006508">
    <property type="term" value="P:proteolysis"/>
    <property type="evidence" value="ECO:0007669"/>
    <property type="project" value="UniProtKB-KW"/>
</dbReference>
<dbReference type="InterPro" id="IPR050626">
    <property type="entry name" value="Peptidase_M16"/>
</dbReference>
<feature type="domain" description="Peptidase M16 N-terminal" evidence="9">
    <location>
        <begin position="51"/>
        <end position="188"/>
    </location>
</feature>
<protein>
    <submittedName>
        <fullName evidence="11">Peptidase M16</fullName>
    </submittedName>
</protein>
<feature type="domain" description="Peptidase M16 C-terminal" evidence="10">
    <location>
        <begin position="672"/>
        <end position="850"/>
    </location>
</feature>
<comment type="cofactor">
    <cofactor evidence="1">
        <name>Zn(2+)</name>
        <dbReference type="ChEBI" id="CHEBI:29105"/>
    </cofactor>
</comment>
<feature type="domain" description="Peptidase M16 C-terminal" evidence="10">
    <location>
        <begin position="203"/>
        <end position="376"/>
    </location>
</feature>
<keyword evidence="4" id="KW-0479">Metal-binding</keyword>
<dbReference type="Pfam" id="PF00675">
    <property type="entry name" value="Peptidase_M16"/>
    <property type="match status" value="1"/>
</dbReference>
<dbReference type="InterPro" id="IPR007863">
    <property type="entry name" value="Peptidase_M16_C"/>
</dbReference>
<dbReference type="InterPro" id="IPR001431">
    <property type="entry name" value="Pept_M16_Zn_BS"/>
</dbReference>
<keyword evidence="7" id="KW-0482">Metalloprotease</keyword>
<dbReference type="PANTHER" id="PTHR43690">
    <property type="entry name" value="NARDILYSIN"/>
    <property type="match status" value="1"/>
</dbReference>
<evidence type="ECO:0000256" key="7">
    <source>
        <dbReference type="ARBA" id="ARBA00023049"/>
    </source>
</evidence>
<keyword evidence="3" id="KW-0645">Protease</keyword>
<dbReference type="PROSITE" id="PS51257">
    <property type="entry name" value="PROKAR_LIPOPROTEIN"/>
    <property type="match status" value="1"/>
</dbReference>
<keyword evidence="5" id="KW-0378">Hydrolase</keyword>
<evidence type="ECO:0000313" key="12">
    <source>
        <dbReference type="Proteomes" id="UP000075349"/>
    </source>
</evidence>
<comment type="caution">
    <text evidence="11">The sequence shown here is derived from an EMBL/GenBank/DDBJ whole genome shotgun (WGS) entry which is preliminary data.</text>
</comment>
<dbReference type="Gene3D" id="3.30.830.10">
    <property type="entry name" value="Metalloenzyme, LuxS/M16 peptidase-like"/>
    <property type="match status" value="4"/>
</dbReference>
<dbReference type="Pfam" id="PF05193">
    <property type="entry name" value="Peptidase_M16_C"/>
    <property type="match status" value="2"/>
</dbReference>
<evidence type="ECO:0000256" key="8">
    <source>
        <dbReference type="RuleBase" id="RU004447"/>
    </source>
</evidence>
<evidence type="ECO:0000256" key="6">
    <source>
        <dbReference type="ARBA" id="ARBA00022833"/>
    </source>
</evidence>
<evidence type="ECO:0000256" key="5">
    <source>
        <dbReference type="ARBA" id="ARBA00022801"/>
    </source>
</evidence>
<keyword evidence="6" id="KW-0862">Zinc</keyword>
<dbReference type="GO" id="GO:0046872">
    <property type="term" value="F:metal ion binding"/>
    <property type="evidence" value="ECO:0007669"/>
    <property type="project" value="UniProtKB-KW"/>
</dbReference>